<reference evidence="2 3" key="1">
    <citation type="submission" date="2019-01" db="EMBL/GenBank/DDBJ databases">
        <title>Genome sequencing of the rare red list fungi Fomitopsis rosea.</title>
        <authorList>
            <person name="Buettner E."/>
            <person name="Kellner H."/>
        </authorList>
    </citation>
    <scope>NUCLEOTIDE SEQUENCE [LARGE SCALE GENOMIC DNA]</scope>
    <source>
        <strain evidence="2 3">DSM 105464</strain>
    </source>
</reference>
<name>A0A4Y9Z2A3_9APHY</name>
<protein>
    <submittedName>
        <fullName evidence="2">Uncharacterized protein</fullName>
    </submittedName>
</protein>
<evidence type="ECO:0000256" key="1">
    <source>
        <dbReference type="SAM" id="MobiDB-lite"/>
    </source>
</evidence>
<accession>A0A4Y9Z2A3</accession>
<comment type="caution">
    <text evidence="2">The sequence shown here is derived from an EMBL/GenBank/DDBJ whole genome shotgun (WGS) entry which is preliminary data.</text>
</comment>
<dbReference type="STRING" id="34475.A0A4Y9Z2A3"/>
<feature type="region of interest" description="Disordered" evidence="1">
    <location>
        <begin position="162"/>
        <end position="199"/>
    </location>
</feature>
<proteinExistence type="predicted"/>
<dbReference type="EMBL" id="SEKV01000052">
    <property type="protein sequence ID" value="TFY67489.1"/>
    <property type="molecule type" value="Genomic_DNA"/>
</dbReference>
<organism evidence="2 3">
    <name type="scientific">Rhodofomes roseus</name>
    <dbReference type="NCBI Taxonomy" id="34475"/>
    <lineage>
        <taxon>Eukaryota</taxon>
        <taxon>Fungi</taxon>
        <taxon>Dikarya</taxon>
        <taxon>Basidiomycota</taxon>
        <taxon>Agaricomycotina</taxon>
        <taxon>Agaricomycetes</taxon>
        <taxon>Polyporales</taxon>
        <taxon>Rhodofomes</taxon>
    </lineage>
</organism>
<feature type="region of interest" description="Disordered" evidence="1">
    <location>
        <begin position="227"/>
        <end position="258"/>
    </location>
</feature>
<feature type="compositionally biased region" description="Low complexity" evidence="1">
    <location>
        <begin position="33"/>
        <end position="43"/>
    </location>
</feature>
<gene>
    <name evidence="2" type="ORF">EVJ58_g1599</name>
</gene>
<feature type="region of interest" description="Disordered" evidence="1">
    <location>
        <begin position="26"/>
        <end position="138"/>
    </location>
</feature>
<evidence type="ECO:0000313" key="2">
    <source>
        <dbReference type="EMBL" id="TFY67489.1"/>
    </source>
</evidence>
<evidence type="ECO:0000313" key="3">
    <source>
        <dbReference type="Proteomes" id="UP000298390"/>
    </source>
</evidence>
<feature type="compositionally biased region" description="Basic and acidic residues" evidence="1">
    <location>
        <begin position="110"/>
        <end position="129"/>
    </location>
</feature>
<sequence length="258" mass="28543">MYGYGSYHSSNHRYAAYNGYNHYPPQAGEWYGDDPGPSSSQPSEFYGYDSYAYDPQYSSQHNYYNGGYHEAGAPSDQGRYPMNSDSYGLYQHTSVRDNRASSRPPRAPKAMRDRGRTQKDEEYSGDREVTPPPVPSPSPEYLALAASAPTPLRRHLLLAQAAHPRPQRHARLPFATRLPRKVPPPGQRRPAPPPDVPSPIYARVLRVPVRAGDEEVAGRNGVVVRAATQRQRHGGQVLRPVEARAGGGMGEGHARAVE</sequence>
<dbReference type="Proteomes" id="UP000298390">
    <property type="component" value="Unassembled WGS sequence"/>
</dbReference>
<dbReference type="AlphaFoldDB" id="A0A4Y9Z2A3"/>
<feature type="compositionally biased region" description="Pro residues" evidence="1">
    <location>
        <begin position="181"/>
        <end position="197"/>
    </location>
</feature>